<sequence>MMNSLVAPTFFKALFFCLVVAILYGVVPSHAFLTAWGGFLLLRLLALVGEFRSRVHSPLKWKEWEQQAIHYYQSLSEEELAEEALYQGLSPTATPEELAAQQIERNRRTLPVRRPSKVILAEAFGLLGFGVLLPILILLSTHEFVALHRNRGWTEALILVGCLALYAWPWIWEKSHRAQRQATFWWALPVPPLAGMLVFIVMQDHAYLNPWNPEHKRLAAERVLSITDNVVAGEFSDAVQDYAEQLDGEGKSQEALRMAQEALRLNAENNRAYEMVSRLDSSSILISSGTKEAANLPYWQSSAEIPEVRTCKLDSSLNSVAVLTVILVRLGDVPEPLLKAVGYVIEQETGMPVLLSDQVVPLPEHTRRRGLLGEVQWDVNVMLPALQRTVHDSPRAPLRYLLITAADIYMGDANYVFSCSSNFGGVVSYARYLDISDGEEALRFRLAKQSLGCIIKSLGISTSPDRACVTSYTRSVPEFDRKGNRPNALTAKLMQGVIQRTNQEWALIRGSLR</sequence>
<keyword evidence="1" id="KW-0812">Transmembrane</keyword>
<keyword evidence="2" id="KW-0645">Protease</keyword>
<dbReference type="AlphaFoldDB" id="A0A1T4YV60"/>
<feature type="transmembrane region" description="Helical" evidence="1">
    <location>
        <begin position="118"/>
        <end position="140"/>
    </location>
</feature>
<dbReference type="Gene3D" id="3.40.390.10">
    <property type="entry name" value="Collagenase (Catalytic Domain)"/>
    <property type="match status" value="1"/>
</dbReference>
<keyword evidence="3" id="KW-1185">Reference proteome</keyword>
<keyword evidence="1" id="KW-0472">Membrane</keyword>
<dbReference type="RefSeq" id="WP_078815335.1">
    <property type="nucleotide sequence ID" value="NZ_FUYE01000018.1"/>
</dbReference>
<dbReference type="InterPro" id="IPR024079">
    <property type="entry name" value="MetalloPept_cat_dom_sf"/>
</dbReference>
<dbReference type="GO" id="GO:0008237">
    <property type="term" value="F:metallopeptidase activity"/>
    <property type="evidence" value="ECO:0007669"/>
    <property type="project" value="InterPro"/>
</dbReference>
<evidence type="ECO:0000313" key="3">
    <source>
        <dbReference type="Proteomes" id="UP000190774"/>
    </source>
</evidence>
<evidence type="ECO:0000256" key="1">
    <source>
        <dbReference type="SAM" id="Phobius"/>
    </source>
</evidence>
<accession>A0A1T4YV60</accession>
<dbReference type="EMBL" id="FUYE01000018">
    <property type="protein sequence ID" value="SKB05125.1"/>
    <property type="molecule type" value="Genomic_DNA"/>
</dbReference>
<feature type="transmembrane region" description="Helical" evidence="1">
    <location>
        <begin position="152"/>
        <end position="172"/>
    </location>
</feature>
<gene>
    <name evidence="2" type="ORF">SAMN02745166_04179</name>
</gene>
<keyword evidence="2" id="KW-0378">Hydrolase</keyword>
<name>A0A1T4YV60_9BACT</name>
<dbReference type="GO" id="GO:0006508">
    <property type="term" value="P:proteolysis"/>
    <property type="evidence" value="ECO:0007669"/>
    <property type="project" value="UniProtKB-KW"/>
</dbReference>
<feature type="transmembrane region" description="Helical" evidence="1">
    <location>
        <begin position="184"/>
        <end position="202"/>
    </location>
</feature>
<proteinExistence type="predicted"/>
<dbReference type="OrthoDB" id="269208at2"/>
<feature type="transmembrane region" description="Helical" evidence="1">
    <location>
        <begin position="9"/>
        <end position="27"/>
    </location>
</feature>
<keyword evidence="1" id="KW-1133">Transmembrane helix</keyword>
<organism evidence="2 3">
    <name type="scientific">Prosthecobacter debontii</name>
    <dbReference type="NCBI Taxonomy" id="48467"/>
    <lineage>
        <taxon>Bacteria</taxon>
        <taxon>Pseudomonadati</taxon>
        <taxon>Verrucomicrobiota</taxon>
        <taxon>Verrucomicrobiia</taxon>
        <taxon>Verrucomicrobiales</taxon>
        <taxon>Verrucomicrobiaceae</taxon>
        <taxon>Prosthecobacter</taxon>
    </lineage>
</organism>
<reference evidence="3" key="1">
    <citation type="submission" date="2017-02" db="EMBL/GenBank/DDBJ databases">
        <authorList>
            <person name="Varghese N."/>
            <person name="Submissions S."/>
        </authorList>
    </citation>
    <scope>NUCLEOTIDE SEQUENCE [LARGE SCALE GENOMIC DNA]</scope>
    <source>
        <strain evidence="3">ATCC 700200</strain>
    </source>
</reference>
<evidence type="ECO:0000313" key="2">
    <source>
        <dbReference type="EMBL" id="SKB05125.1"/>
    </source>
</evidence>
<feature type="transmembrane region" description="Helical" evidence="1">
    <location>
        <begin position="33"/>
        <end position="51"/>
    </location>
</feature>
<protein>
    <submittedName>
        <fullName evidence="2">Predicted Zn-dependent protease</fullName>
    </submittedName>
</protein>
<dbReference type="Proteomes" id="UP000190774">
    <property type="component" value="Unassembled WGS sequence"/>
</dbReference>